<gene>
    <name evidence="2" type="ORF">BLTE_15960</name>
</gene>
<dbReference type="Gene3D" id="3.40.50.300">
    <property type="entry name" value="P-loop containing nucleotide triphosphate hydrolases"/>
    <property type="match status" value="1"/>
</dbReference>
<dbReference type="AlphaFoldDB" id="A0A348G028"/>
<dbReference type="SUPFAM" id="SSF52540">
    <property type="entry name" value="P-loop containing nucleoside triphosphate hydrolases"/>
    <property type="match status" value="1"/>
</dbReference>
<dbReference type="Gene3D" id="1.10.1180.10">
    <property type="entry name" value="B transposition protein, C-terminal domain"/>
    <property type="match status" value="1"/>
</dbReference>
<dbReference type="InterPro" id="IPR036733">
    <property type="entry name" value="B_transposit_C_sf"/>
</dbReference>
<sequence length="256" mass="28240">MTSDIPFIETSVYRIIESVADRALRLQKPALITGAPGVGKTRALQELADRRGMVGAWRPAVTIIEVSSTLGQTARGLITAVANALGHQWYRSADDTLRDICISDDEMLILDEAQNIKANLLRQLLTLNDSQGLTMMFCGNDRMLKYVHSADSALEQAGSRFYLAENILGISAEDADRITNYFNVEDKSVYMKMRDIGAVRHARGVVKVLRIAQDIAGARQPIRLSHVDDAIDQIPQLVRAVSLRRPGVSKRVPSTP</sequence>
<dbReference type="Pfam" id="PF13401">
    <property type="entry name" value="AAA_22"/>
    <property type="match status" value="1"/>
</dbReference>
<feature type="domain" description="ORC1/DEAH AAA+ ATPase" evidence="1">
    <location>
        <begin position="27"/>
        <end position="142"/>
    </location>
</feature>
<organism evidence="2 3">
    <name type="scientific">Blastochloris tepida</name>
    <dbReference type="NCBI Taxonomy" id="2233851"/>
    <lineage>
        <taxon>Bacteria</taxon>
        <taxon>Pseudomonadati</taxon>
        <taxon>Pseudomonadota</taxon>
        <taxon>Alphaproteobacteria</taxon>
        <taxon>Hyphomicrobiales</taxon>
        <taxon>Blastochloridaceae</taxon>
        <taxon>Blastochloris</taxon>
    </lineage>
</organism>
<dbReference type="InterPro" id="IPR027417">
    <property type="entry name" value="P-loop_NTPase"/>
</dbReference>
<dbReference type="Proteomes" id="UP000266934">
    <property type="component" value="Chromosome"/>
</dbReference>
<dbReference type="RefSeq" id="WP_126399125.1">
    <property type="nucleotide sequence ID" value="NZ_AP018907.1"/>
</dbReference>
<name>A0A348G028_9HYPH</name>
<protein>
    <recommendedName>
        <fullName evidence="1">ORC1/DEAH AAA+ ATPase domain-containing protein</fullName>
    </recommendedName>
</protein>
<keyword evidence="3" id="KW-1185">Reference proteome</keyword>
<dbReference type="GO" id="GO:0003677">
    <property type="term" value="F:DNA binding"/>
    <property type="evidence" value="ECO:0007669"/>
    <property type="project" value="InterPro"/>
</dbReference>
<dbReference type="OrthoDB" id="8456465at2"/>
<dbReference type="GO" id="GO:0006313">
    <property type="term" value="P:DNA transposition"/>
    <property type="evidence" value="ECO:0007669"/>
    <property type="project" value="InterPro"/>
</dbReference>
<evidence type="ECO:0000313" key="2">
    <source>
        <dbReference type="EMBL" id="BBF92911.1"/>
    </source>
</evidence>
<dbReference type="EMBL" id="AP018907">
    <property type="protein sequence ID" value="BBF92911.1"/>
    <property type="molecule type" value="Genomic_DNA"/>
</dbReference>
<accession>A0A348G028</accession>
<evidence type="ECO:0000313" key="3">
    <source>
        <dbReference type="Proteomes" id="UP000266934"/>
    </source>
</evidence>
<evidence type="ECO:0000259" key="1">
    <source>
        <dbReference type="Pfam" id="PF13401"/>
    </source>
</evidence>
<dbReference type="InterPro" id="IPR049945">
    <property type="entry name" value="AAA_22"/>
</dbReference>
<proteinExistence type="predicted"/>
<dbReference type="KEGG" id="blag:BLTE_15960"/>
<reference evidence="2 3" key="1">
    <citation type="submission" date="2018-08" db="EMBL/GenBank/DDBJ databases">
        <title>Complete genome sequencing of Blastochloris tepida GI.</title>
        <authorList>
            <person name="Tsukatani Y."/>
            <person name="Mori H."/>
        </authorList>
    </citation>
    <scope>NUCLEOTIDE SEQUENCE [LARGE SCALE GENOMIC DNA]</scope>
    <source>
        <strain evidence="2 3">GI</strain>
    </source>
</reference>
<dbReference type="GO" id="GO:0016887">
    <property type="term" value="F:ATP hydrolysis activity"/>
    <property type="evidence" value="ECO:0007669"/>
    <property type="project" value="InterPro"/>
</dbReference>